<evidence type="ECO:0000313" key="1">
    <source>
        <dbReference type="EMBL" id="CAJ1971266.1"/>
    </source>
</evidence>
<sequence>MEHDLDMVMSSRRFLKNVVIMKMYDSDACDADDEVHKHCTASSPAKVTHNSFQSKSQSISKSGPGTSCSMFLFLRIFLSVVPHINIADKKAGLVFLVQWTQCRPLLALPCLKLRFRFIPILNVTENFRQKTAIAVLRPK</sequence>
<reference evidence="1" key="1">
    <citation type="submission" date="2023-10" db="EMBL/GenBank/DDBJ databases">
        <authorList>
            <person name="Domelevo Entfellner J.-B."/>
        </authorList>
    </citation>
    <scope>NUCLEOTIDE SEQUENCE</scope>
</reference>
<protein>
    <submittedName>
        <fullName evidence="1">Uncharacterized protein</fullName>
    </submittedName>
</protein>
<organism evidence="1 2">
    <name type="scientific">Sphenostylis stenocarpa</name>
    <dbReference type="NCBI Taxonomy" id="92480"/>
    <lineage>
        <taxon>Eukaryota</taxon>
        <taxon>Viridiplantae</taxon>
        <taxon>Streptophyta</taxon>
        <taxon>Embryophyta</taxon>
        <taxon>Tracheophyta</taxon>
        <taxon>Spermatophyta</taxon>
        <taxon>Magnoliopsida</taxon>
        <taxon>eudicotyledons</taxon>
        <taxon>Gunneridae</taxon>
        <taxon>Pentapetalae</taxon>
        <taxon>rosids</taxon>
        <taxon>fabids</taxon>
        <taxon>Fabales</taxon>
        <taxon>Fabaceae</taxon>
        <taxon>Papilionoideae</taxon>
        <taxon>50 kb inversion clade</taxon>
        <taxon>NPAAA clade</taxon>
        <taxon>indigoferoid/millettioid clade</taxon>
        <taxon>Phaseoleae</taxon>
        <taxon>Sphenostylis</taxon>
    </lineage>
</organism>
<gene>
    <name evidence="1" type="ORF">AYBTSS11_LOCUS23265</name>
</gene>
<name>A0AA86T835_9FABA</name>
<evidence type="ECO:0000313" key="2">
    <source>
        <dbReference type="Proteomes" id="UP001189624"/>
    </source>
</evidence>
<dbReference type="Gramene" id="rna-AYBTSS11_LOCUS23265">
    <property type="protein sequence ID" value="CAJ1971266.1"/>
    <property type="gene ID" value="gene-AYBTSS11_LOCUS23265"/>
</dbReference>
<dbReference type="EMBL" id="OY731405">
    <property type="protein sequence ID" value="CAJ1971266.1"/>
    <property type="molecule type" value="Genomic_DNA"/>
</dbReference>
<accession>A0AA86T835</accession>
<dbReference type="Proteomes" id="UP001189624">
    <property type="component" value="Chromosome 8"/>
</dbReference>
<keyword evidence="2" id="KW-1185">Reference proteome</keyword>
<dbReference type="AlphaFoldDB" id="A0AA86T835"/>
<proteinExistence type="predicted"/>